<dbReference type="EMBL" id="JBHRUH010000010">
    <property type="protein sequence ID" value="MFC3291408.1"/>
    <property type="molecule type" value="Genomic_DNA"/>
</dbReference>
<keyword evidence="4" id="KW-0012">Acyltransferase</keyword>
<accession>A0ABV7LZF6</accession>
<feature type="transmembrane region" description="Helical" evidence="1">
    <location>
        <begin position="228"/>
        <end position="248"/>
    </location>
</feature>
<feature type="transmembrane region" description="Helical" evidence="1">
    <location>
        <begin position="203"/>
        <end position="221"/>
    </location>
</feature>
<feature type="domain" description="SGNH" evidence="3">
    <location>
        <begin position="438"/>
        <end position="658"/>
    </location>
</feature>
<gene>
    <name evidence="4" type="ORF">ACFOEI_04945</name>
</gene>
<keyword evidence="5" id="KW-1185">Reference proteome</keyword>
<evidence type="ECO:0000313" key="5">
    <source>
        <dbReference type="Proteomes" id="UP001595640"/>
    </source>
</evidence>
<dbReference type="Pfam" id="PF01757">
    <property type="entry name" value="Acyl_transf_3"/>
    <property type="match status" value="1"/>
</dbReference>
<feature type="transmembrane region" description="Helical" evidence="1">
    <location>
        <begin position="37"/>
        <end position="56"/>
    </location>
</feature>
<dbReference type="InterPro" id="IPR002656">
    <property type="entry name" value="Acyl_transf_3_dom"/>
</dbReference>
<keyword evidence="1" id="KW-0812">Transmembrane</keyword>
<dbReference type="PANTHER" id="PTHR23028:SF53">
    <property type="entry name" value="ACYL_TRANSF_3 DOMAIN-CONTAINING PROTEIN"/>
    <property type="match status" value="1"/>
</dbReference>
<name>A0ABV7LZF6_9GAMM</name>
<evidence type="ECO:0000256" key="1">
    <source>
        <dbReference type="SAM" id="Phobius"/>
    </source>
</evidence>
<feature type="transmembrane region" description="Helical" evidence="1">
    <location>
        <begin position="289"/>
        <end position="308"/>
    </location>
</feature>
<dbReference type="PANTHER" id="PTHR23028">
    <property type="entry name" value="ACETYLTRANSFERASE"/>
    <property type="match status" value="1"/>
</dbReference>
<feature type="transmembrane region" description="Helical" evidence="1">
    <location>
        <begin position="77"/>
        <end position="96"/>
    </location>
</feature>
<dbReference type="InterPro" id="IPR043968">
    <property type="entry name" value="SGNH"/>
</dbReference>
<keyword evidence="4" id="KW-0808">Transferase</keyword>
<sequence length="668" mass="74976">MNSFSQNSQRRLEIEGLRAVAASLVAVYHIWLGGVSGGVDAFFAVSGFLITSSLLSQQEKQGRINPFYFWAKLARRIFPVALLVIFTTAIFGTFILPQVLWVDTIKHAAASLVYAENWRLAFDAVNYLTQGMEATPYQQFWALSVQGQFYLLWPIVFLFILSFKGIKSKRLFLGGAFLLIFSASLIYSVISTAHNQAFAYYDTFARLWEFSIGAALALCINKIKINKILSFSLGWLGLLGLVFCGLVLDVSNQFPGYVALVPTLGVALVIISGNSITQGSAAQLLSNRYLVRLGGYSYAFYLWHWPVLVFFRHLTKKVDISFIEGAMIIAISFILSIVSTRLFESPIRNSLSLKNSAPLKSFLVIAFMAFPAGATIAGWAAYTKGELLKKIELLDISDPRFLGARVLYEAPTEPQGLDVYPTPVNASRDRPKPYMDQCQQKSTEAELLSCVYGKPDGNKVIAIVGGSHSVQWLPAFEAFAEEDGYKLVNYTKNFCLFSSPVGFGKVYSYPSCTEWNAQLMQELIASKPDLVFTTYTRDGGINEYVPEGYLAWFKKLEEHGIQILAMRDNPWLPFEPSKCVEIYGVKSAKCRVDRDKVLARTDPIKNIEINLTNTKFVDFSHFFCDEEECFPELGNVLIYRDSNHITGSYMRTISPYLRKEVQLAMNRP</sequence>
<feature type="transmembrane region" description="Helical" evidence="1">
    <location>
        <begin position="254"/>
        <end position="277"/>
    </location>
</feature>
<feature type="transmembrane region" description="Helical" evidence="1">
    <location>
        <begin position="320"/>
        <end position="340"/>
    </location>
</feature>
<reference evidence="5" key="1">
    <citation type="journal article" date="2019" name="Int. J. Syst. Evol. Microbiol.">
        <title>The Global Catalogue of Microorganisms (GCM) 10K type strain sequencing project: providing services to taxonomists for standard genome sequencing and annotation.</title>
        <authorList>
            <consortium name="The Broad Institute Genomics Platform"/>
            <consortium name="The Broad Institute Genome Sequencing Center for Infectious Disease"/>
            <person name="Wu L."/>
            <person name="Ma J."/>
        </authorList>
    </citation>
    <scope>NUCLEOTIDE SEQUENCE [LARGE SCALE GENOMIC DNA]</scope>
    <source>
        <strain evidence="5">KCTC 12847</strain>
    </source>
</reference>
<feature type="domain" description="Acyltransferase 3" evidence="2">
    <location>
        <begin position="13"/>
        <end position="338"/>
    </location>
</feature>
<keyword evidence="1" id="KW-0472">Membrane</keyword>
<dbReference type="Proteomes" id="UP001595640">
    <property type="component" value="Unassembled WGS sequence"/>
</dbReference>
<dbReference type="InterPro" id="IPR050879">
    <property type="entry name" value="Acyltransferase_3"/>
</dbReference>
<evidence type="ECO:0000259" key="3">
    <source>
        <dbReference type="Pfam" id="PF19040"/>
    </source>
</evidence>
<organism evidence="4 5">
    <name type="scientific">Modicisalibacter luteus</name>
    <dbReference type="NCBI Taxonomy" id="453962"/>
    <lineage>
        <taxon>Bacteria</taxon>
        <taxon>Pseudomonadati</taxon>
        <taxon>Pseudomonadota</taxon>
        <taxon>Gammaproteobacteria</taxon>
        <taxon>Oceanospirillales</taxon>
        <taxon>Halomonadaceae</taxon>
        <taxon>Modicisalibacter</taxon>
    </lineage>
</organism>
<comment type="caution">
    <text evidence="4">The sequence shown here is derived from an EMBL/GenBank/DDBJ whole genome shotgun (WGS) entry which is preliminary data.</text>
</comment>
<evidence type="ECO:0000259" key="2">
    <source>
        <dbReference type="Pfam" id="PF01757"/>
    </source>
</evidence>
<feature type="transmembrane region" description="Helical" evidence="1">
    <location>
        <begin position="140"/>
        <end position="159"/>
    </location>
</feature>
<proteinExistence type="predicted"/>
<feature type="transmembrane region" description="Helical" evidence="1">
    <location>
        <begin position="361"/>
        <end position="382"/>
    </location>
</feature>
<protein>
    <submittedName>
        <fullName evidence="4">Acyltransferase family protein</fullName>
        <ecNumber evidence="4">2.3.1.-</ecNumber>
    </submittedName>
</protein>
<dbReference type="EC" id="2.3.1.-" evidence="4"/>
<feature type="transmembrane region" description="Helical" evidence="1">
    <location>
        <begin position="171"/>
        <end position="191"/>
    </location>
</feature>
<keyword evidence="1" id="KW-1133">Transmembrane helix</keyword>
<dbReference type="Pfam" id="PF19040">
    <property type="entry name" value="SGNH"/>
    <property type="match status" value="1"/>
</dbReference>
<dbReference type="RefSeq" id="WP_026300244.1">
    <property type="nucleotide sequence ID" value="NZ_BMXD01000007.1"/>
</dbReference>
<dbReference type="GO" id="GO:0016746">
    <property type="term" value="F:acyltransferase activity"/>
    <property type="evidence" value="ECO:0007669"/>
    <property type="project" value="UniProtKB-KW"/>
</dbReference>
<evidence type="ECO:0000313" key="4">
    <source>
        <dbReference type="EMBL" id="MFC3291408.1"/>
    </source>
</evidence>